<accession>U4K6I5</accession>
<protein>
    <submittedName>
        <fullName evidence="1">Uncharacterized protein</fullName>
    </submittedName>
</protein>
<keyword evidence="2" id="KW-1185">Reference proteome</keyword>
<dbReference type="PATRIC" id="fig|1260221.3.peg.2037"/>
<reference evidence="1 2" key="1">
    <citation type="journal article" date="2013" name="ISME J.">
        <title>Comparative genomics of pathogenic lineages of Vibrio nigripulchritudo identifies virulence-associated traits.</title>
        <authorList>
            <person name="Goudenege D."/>
            <person name="Labreuche Y."/>
            <person name="Krin E."/>
            <person name="Ansquer D."/>
            <person name="Mangenot S."/>
            <person name="Calteau A."/>
            <person name="Medigue C."/>
            <person name="Mazel D."/>
            <person name="Polz M.F."/>
            <person name="Le Roux F."/>
        </authorList>
    </citation>
    <scope>NUCLEOTIDE SEQUENCE [LARGE SCALE GENOMIC DNA]</scope>
    <source>
        <strain evidence="2">SnF1</strain>
    </source>
</reference>
<dbReference type="AlphaFoldDB" id="U4K6I5"/>
<sequence>MEIEEKTDCFSCQLTFPNRNEPYQVSELADLLNDLSRMYAIAVEYTCDKEARNIEESFSSPYDQVESTLAFKEYVRERSLQARAQVLSQIADKKITLSGQEIDVEMYRYFPTKAEIKGFLLVDDDPTLRVLSINYNSPLQVTFAGLARPLILAVILCGGEIDIMGARVIMPGVVDALIKINEAFVPKNFFTDAPEPPSQSKE</sequence>
<dbReference type="GeneID" id="97540783"/>
<name>U4K6I5_9VIBR</name>
<gene>
    <name evidence="1" type="ORF">VIBNI_A2146</name>
</gene>
<dbReference type="EMBL" id="FO203526">
    <property type="protein sequence ID" value="CCO58226.1"/>
    <property type="molecule type" value="Genomic_DNA"/>
</dbReference>
<proteinExistence type="predicted"/>
<evidence type="ECO:0000313" key="2">
    <source>
        <dbReference type="Proteomes" id="UP000016895"/>
    </source>
</evidence>
<dbReference type="STRING" id="28173.VIBNI_A2146"/>
<evidence type="ECO:0000313" key="1">
    <source>
        <dbReference type="EMBL" id="CCO58226.1"/>
    </source>
</evidence>
<dbReference type="RefSeq" id="WP_022551033.1">
    <property type="nucleotide sequence ID" value="NC_022528.1"/>
</dbReference>
<dbReference type="KEGG" id="vni:VIBNI_A2146"/>
<dbReference type="Proteomes" id="UP000016895">
    <property type="component" value="Chromosome 1"/>
</dbReference>
<organism evidence="1 2">
    <name type="scientific">Vibrio nigripulchritudo</name>
    <dbReference type="NCBI Taxonomy" id="28173"/>
    <lineage>
        <taxon>Bacteria</taxon>
        <taxon>Pseudomonadati</taxon>
        <taxon>Pseudomonadota</taxon>
        <taxon>Gammaproteobacteria</taxon>
        <taxon>Vibrionales</taxon>
        <taxon>Vibrionaceae</taxon>
        <taxon>Vibrio</taxon>
    </lineage>
</organism>